<dbReference type="Gene3D" id="3.40.50.1000">
    <property type="entry name" value="HAD superfamily/HAD-like"/>
    <property type="match status" value="1"/>
</dbReference>
<dbReference type="GO" id="GO:0005829">
    <property type="term" value="C:cytosol"/>
    <property type="evidence" value="ECO:0007669"/>
    <property type="project" value="TreeGrafter"/>
</dbReference>
<evidence type="ECO:0000313" key="5">
    <source>
        <dbReference type="EMBL" id="SFR54675.1"/>
    </source>
</evidence>
<dbReference type="SUPFAM" id="SSF56784">
    <property type="entry name" value="HAD-like"/>
    <property type="match status" value="1"/>
</dbReference>
<dbReference type="InterPro" id="IPR023214">
    <property type="entry name" value="HAD_sf"/>
</dbReference>
<comment type="similarity">
    <text evidence="3">Belongs to the HAD-like hydrolase superfamily. CbbY/CbbZ/Gph/YieH family.</text>
</comment>
<dbReference type="EMBL" id="FOYO01000001">
    <property type="protein sequence ID" value="SFR54675.1"/>
    <property type="molecule type" value="Genomic_DNA"/>
</dbReference>
<reference evidence="6" key="1">
    <citation type="submission" date="2016-10" db="EMBL/GenBank/DDBJ databases">
        <authorList>
            <person name="Varghese N."/>
            <person name="Submissions S."/>
        </authorList>
    </citation>
    <scope>NUCLEOTIDE SEQUENCE [LARGE SCALE GENOMIC DNA]</scope>
    <source>
        <strain evidence="6">DSM 26921</strain>
    </source>
</reference>
<proteinExistence type="inferred from homology"/>
<evidence type="ECO:0000256" key="1">
    <source>
        <dbReference type="ARBA" id="ARBA00000830"/>
    </source>
</evidence>
<name>A0A1I6HJM6_9RHOB</name>
<dbReference type="Gene3D" id="1.10.150.240">
    <property type="entry name" value="Putative phosphatase, domain 2"/>
    <property type="match status" value="1"/>
</dbReference>
<evidence type="ECO:0000256" key="4">
    <source>
        <dbReference type="ARBA" id="ARBA00013078"/>
    </source>
</evidence>
<evidence type="ECO:0000256" key="3">
    <source>
        <dbReference type="ARBA" id="ARBA00006171"/>
    </source>
</evidence>
<dbReference type="STRING" id="670154.SAMN04488002_3088"/>
<dbReference type="SFLD" id="SFLDG01129">
    <property type="entry name" value="C1.5:_HAD__Beta-PGM__Phosphata"/>
    <property type="match status" value="1"/>
</dbReference>
<accession>A0A1I6HJM6</accession>
<protein>
    <recommendedName>
        <fullName evidence="4">phosphoglycolate phosphatase</fullName>
        <ecNumber evidence="4">3.1.3.18</ecNumber>
    </recommendedName>
</protein>
<dbReference type="PANTHER" id="PTHR43434:SF1">
    <property type="entry name" value="PHOSPHOGLYCOLATE PHOSPHATASE"/>
    <property type="match status" value="1"/>
</dbReference>
<dbReference type="GO" id="GO:0008967">
    <property type="term" value="F:phosphoglycolate phosphatase activity"/>
    <property type="evidence" value="ECO:0007669"/>
    <property type="project" value="UniProtKB-EC"/>
</dbReference>
<dbReference type="InterPro" id="IPR050155">
    <property type="entry name" value="HAD-like_hydrolase_sf"/>
</dbReference>
<dbReference type="RefSeq" id="WP_090218539.1">
    <property type="nucleotide sequence ID" value="NZ_FOYO01000001.1"/>
</dbReference>
<organism evidence="5 6">
    <name type="scientific">Litoreibacter janthinus</name>
    <dbReference type="NCBI Taxonomy" id="670154"/>
    <lineage>
        <taxon>Bacteria</taxon>
        <taxon>Pseudomonadati</taxon>
        <taxon>Pseudomonadota</taxon>
        <taxon>Alphaproteobacteria</taxon>
        <taxon>Rhodobacterales</taxon>
        <taxon>Roseobacteraceae</taxon>
        <taxon>Litoreibacter</taxon>
    </lineage>
</organism>
<comment type="catalytic activity">
    <reaction evidence="1">
        <text>2-phosphoglycolate + H2O = glycolate + phosphate</text>
        <dbReference type="Rhea" id="RHEA:14369"/>
        <dbReference type="ChEBI" id="CHEBI:15377"/>
        <dbReference type="ChEBI" id="CHEBI:29805"/>
        <dbReference type="ChEBI" id="CHEBI:43474"/>
        <dbReference type="ChEBI" id="CHEBI:58033"/>
        <dbReference type="EC" id="3.1.3.18"/>
    </reaction>
</comment>
<dbReference type="InterPro" id="IPR006439">
    <property type="entry name" value="HAD-SF_hydro_IA"/>
</dbReference>
<gene>
    <name evidence="5" type="ORF">SAMN04488002_3088</name>
</gene>
<dbReference type="Pfam" id="PF00702">
    <property type="entry name" value="Hydrolase"/>
    <property type="match status" value="1"/>
</dbReference>
<dbReference type="EC" id="3.1.3.18" evidence="4"/>
<evidence type="ECO:0000313" key="6">
    <source>
        <dbReference type="Proteomes" id="UP000199658"/>
    </source>
</evidence>
<dbReference type="GO" id="GO:0006281">
    <property type="term" value="P:DNA repair"/>
    <property type="evidence" value="ECO:0007669"/>
    <property type="project" value="TreeGrafter"/>
</dbReference>
<dbReference type="OrthoDB" id="9793014at2"/>
<sequence length="221" mass="23467">MRTVIFDLDGTLADTSGDLLAAANVCFRALGHGDVLTTATDAGTAVKGVRAMLTLGFDRLGIDYSSADIDANFPVVIDAYARDIARYTTLYPGAREAVSRLRDNGYKVGICTNKPEGLAEQLMAELDFRDVFHSLVGADTLPVRKPDPKPFVEAVMRAGGDPSRAVLVGDTQTDRDTSTNAGAPSILVTFGPGGREVVALKPEALIDHFDDLDAIVARLIA</sequence>
<dbReference type="AlphaFoldDB" id="A0A1I6HJM6"/>
<dbReference type="PRINTS" id="PR00413">
    <property type="entry name" value="HADHALOGNASE"/>
</dbReference>
<dbReference type="PANTHER" id="PTHR43434">
    <property type="entry name" value="PHOSPHOGLYCOLATE PHOSPHATASE"/>
    <property type="match status" value="1"/>
</dbReference>
<keyword evidence="6" id="KW-1185">Reference proteome</keyword>
<dbReference type="InterPro" id="IPR036412">
    <property type="entry name" value="HAD-like_sf"/>
</dbReference>
<comment type="pathway">
    <text evidence="2">Organic acid metabolism; glycolate biosynthesis; glycolate from 2-phosphoglycolate: step 1/1.</text>
</comment>
<dbReference type="InterPro" id="IPR023198">
    <property type="entry name" value="PGP-like_dom2"/>
</dbReference>
<dbReference type="NCBIfam" id="TIGR01549">
    <property type="entry name" value="HAD-SF-IA-v1"/>
    <property type="match status" value="1"/>
</dbReference>
<dbReference type="SFLD" id="SFLDG01135">
    <property type="entry name" value="C1.5.6:_HAD__Beta-PGM__Phospha"/>
    <property type="match status" value="1"/>
</dbReference>
<evidence type="ECO:0000256" key="2">
    <source>
        <dbReference type="ARBA" id="ARBA00004818"/>
    </source>
</evidence>
<dbReference type="SFLD" id="SFLDS00003">
    <property type="entry name" value="Haloacid_Dehalogenase"/>
    <property type="match status" value="1"/>
</dbReference>
<dbReference type="Proteomes" id="UP000199658">
    <property type="component" value="Unassembled WGS sequence"/>
</dbReference>